<name>A0A444Z4N6_ARAHY</name>
<organism evidence="2 3">
    <name type="scientific">Arachis hypogaea</name>
    <name type="common">Peanut</name>
    <dbReference type="NCBI Taxonomy" id="3818"/>
    <lineage>
        <taxon>Eukaryota</taxon>
        <taxon>Viridiplantae</taxon>
        <taxon>Streptophyta</taxon>
        <taxon>Embryophyta</taxon>
        <taxon>Tracheophyta</taxon>
        <taxon>Spermatophyta</taxon>
        <taxon>Magnoliopsida</taxon>
        <taxon>eudicotyledons</taxon>
        <taxon>Gunneridae</taxon>
        <taxon>Pentapetalae</taxon>
        <taxon>rosids</taxon>
        <taxon>fabids</taxon>
        <taxon>Fabales</taxon>
        <taxon>Fabaceae</taxon>
        <taxon>Papilionoideae</taxon>
        <taxon>50 kb inversion clade</taxon>
        <taxon>dalbergioids sensu lato</taxon>
        <taxon>Dalbergieae</taxon>
        <taxon>Pterocarpus clade</taxon>
        <taxon>Arachis</taxon>
    </lineage>
</organism>
<feature type="compositionally biased region" description="Basic and acidic residues" evidence="1">
    <location>
        <begin position="62"/>
        <end position="74"/>
    </location>
</feature>
<protein>
    <submittedName>
        <fullName evidence="2">Uncharacterized protein</fullName>
    </submittedName>
</protein>
<proteinExistence type="predicted"/>
<feature type="compositionally biased region" description="Basic and acidic residues" evidence="1">
    <location>
        <begin position="8"/>
        <end position="23"/>
    </location>
</feature>
<evidence type="ECO:0000256" key="1">
    <source>
        <dbReference type="SAM" id="MobiDB-lite"/>
    </source>
</evidence>
<evidence type="ECO:0000313" key="3">
    <source>
        <dbReference type="Proteomes" id="UP000289738"/>
    </source>
</evidence>
<accession>A0A444Z4N6</accession>
<dbReference type="AlphaFoldDB" id="A0A444Z4N6"/>
<evidence type="ECO:0000313" key="2">
    <source>
        <dbReference type="EMBL" id="RYR09135.1"/>
    </source>
</evidence>
<dbReference type="Proteomes" id="UP000289738">
    <property type="component" value="Chromosome B05"/>
</dbReference>
<sequence length="114" mass="12556">MEPPPLSREPEGVETEKSVHERGVATIVEDSITAAEGPDRRARRRRRTSHHCCQRARRERKGSRGERNTMREEEVASVAAKPSLAGLGSPSLLSCVPPLVFGSLLCFSCNSPLY</sequence>
<feature type="region of interest" description="Disordered" evidence="1">
    <location>
        <begin position="1"/>
        <end position="74"/>
    </location>
</feature>
<feature type="compositionally biased region" description="Basic residues" evidence="1">
    <location>
        <begin position="41"/>
        <end position="61"/>
    </location>
</feature>
<gene>
    <name evidence="2" type="ORF">Ahy_B05g077236</name>
</gene>
<dbReference type="EMBL" id="SDMP01000015">
    <property type="protein sequence ID" value="RYR09135.1"/>
    <property type="molecule type" value="Genomic_DNA"/>
</dbReference>
<reference evidence="2 3" key="1">
    <citation type="submission" date="2019-01" db="EMBL/GenBank/DDBJ databases">
        <title>Sequencing of cultivated peanut Arachis hypogaea provides insights into genome evolution and oil improvement.</title>
        <authorList>
            <person name="Chen X."/>
        </authorList>
    </citation>
    <scope>NUCLEOTIDE SEQUENCE [LARGE SCALE GENOMIC DNA]</scope>
    <source>
        <strain evidence="3">cv. Fuhuasheng</strain>
        <tissue evidence="2">Leaves</tissue>
    </source>
</reference>
<keyword evidence="3" id="KW-1185">Reference proteome</keyword>
<comment type="caution">
    <text evidence="2">The sequence shown here is derived from an EMBL/GenBank/DDBJ whole genome shotgun (WGS) entry which is preliminary data.</text>
</comment>